<dbReference type="EMBL" id="CP014845">
    <property type="protein sequence ID" value="AMR82206.1"/>
    <property type="molecule type" value="Genomic_DNA"/>
</dbReference>
<dbReference type="STRING" id="1796606.A2G96_31305"/>
<feature type="chain" id="PRO_5007498414" description="YXWGXW repeat-containing protein" evidence="2">
    <location>
        <begin position="27"/>
        <end position="105"/>
    </location>
</feature>
<evidence type="ECO:0000313" key="4">
    <source>
        <dbReference type="Proteomes" id="UP000075238"/>
    </source>
</evidence>
<name>A0A142JVU4_9BURK</name>
<proteinExistence type="predicted"/>
<evidence type="ECO:0008006" key="5">
    <source>
        <dbReference type="Google" id="ProtNLM"/>
    </source>
</evidence>
<reference evidence="3 4" key="1">
    <citation type="submission" date="2016-03" db="EMBL/GenBank/DDBJ databases">
        <title>Complete genome sequence of a novel chlorpyrifos degrading bacterium, Cupriavidus nantongensis sp. X1.</title>
        <authorList>
            <person name="Fang L."/>
        </authorList>
    </citation>
    <scope>NUCLEOTIDE SEQUENCE [LARGE SCALE GENOMIC DNA]</scope>
    <source>
        <strain evidence="3 4">X1</strain>
    </source>
</reference>
<keyword evidence="4" id="KW-1185">Reference proteome</keyword>
<dbReference type="RefSeq" id="WP_062803983.1">
    <property type="nucleotide sequence ID" value="NZ_CP014845.1"/>
</dbReference>
<evidence type="ECO:0000256" key="2">
    <source>
        <dbReference type="SAM" id="SignalP"/>
    </source>
</evidence>
<dbReference type="Pfam" id="PF12779">
    <property type="entry name" value="WXXGXW"/>
    <property type="match status" value="2"/>
</dbReference>
<accession>A0A142JVU4</accession>
<feature type="signal peptide" evidence="2">
    <location>
        <begin position="1"/>
        <end position="26"/>
    </location>
</feature>
<dbReference type="InterPro" id="IPR024447">
    <property type="entry name" value="YXWGXW_rpt"/>
</dbReference>
<organism evidence="3 4">
    <name type="scientific">Cupriavidus nantongensis</name>
    <dbReference type="NCBI Taxonomy" id="1796606"/>
    <lineage>
        <taxon>Bacteria</taxon>
        <taxon>Pseudomonadati</taxon>
        <taxon>Pseudomonadota</taxon>
        <taxon>Betaproteobacteria</taxon>
        <taxon>Burkholderiales</taxon>
        <taxon>Burkholderiaceae</taxon>
        <taxon>Cupriavidus</taxon>
    </lineage>
</organism>
<dbReference type="KEGG" id="cnan:A2G96_31305"/>
<gene>
    <name evidence="3" type="ORF">A2G96_31305</name>
</gene>
<feature type="region of interest" description="Disordered" evidence="1">
    <location>
        <begin position="29"/>
        <end position="49"/>
    </location>
</feature>
<evidence type="ECO:0000313" key="3">
    <source>
        <dbReference type="EMBL" id="AMR82206.1"/>
    </source>
</evidence>
<dbReference type="AlphaFoldDB" id="A0A142JVU4"/>
<dbReference type="OrthoDB" id="121499at2"/>
<dbReference type="Proteomes" id="UP000075238">
    <property type="component" value="Chromosome 2"/>
</dbReference>
<keyword evidence="2" id="KW-0732">Signal</keyword>
<sequence length="105" mass="11881">MKRQLLLAAAVLATGGAFGLSAPAEAHQAPVARGYGHPPPPPRYEPHPAARRGQVWVPGHWEARGGRYAWRGGYWQPQRVGYRYVPERWVRGPHGWVMRPGRWVR</sequence>
<evidence type="ECO:0000256" key="1">
    <source>
        <dbReference type="SAM" id="MobiDB-lite"/>
    </source>
</evidence>
<protein>
    <recommendedName>
        <fullName evidence="5">YXWGXW repeat-containing protein</fullName>
    </recommendedName>
</protein>